<dbReference type="PANTHER" id="PTHR43569:SF1">
    <property type="entry name" value="BLL3371 PROTEIN"/>
    <property type="match status" value="1"/>
</dbReference>
<proteinExistence type="inferred from homology"/>
<comment type="similarity">
    <text evidence="1">Belongs to the metallo-dependent hydrolases superfamily.</text>
</comment>
<accession>A0A5C6UN11</accession>
<dbReference type="Proteomes" id="UP000321250">
    <property type="component" value="Unassembled WGS sequence"/>
</dbReference>
<evidence type="ECO:0000259" key="2">
    <source>
        <dbReference type="Pfam" id="PF04909"/>
    </source>
</evidence>
<comment type="caution">
    <text evidence="3">The sequence shown here is derived from an EMBL/GenBank/DDBJ whole genome shotgun (WGS) entry which is preliminary data.</text>
</comment>
<dbReference type="PANTHER" id="PTHR43569">
    <property type="entry name" value="AMIDOHYDROLASE"/>
    <property type="match status" value="1"/>
</dbReference>
<dbReference type="InterPro" id="IPR052350">
    <property type="entry name" value="Metallo-dep_Lactonases"/>
</dbReference>
<dbReference type="EMBL" id="VOQR01000001">
    <property type="protein sequence ID" value="TXC72618.1"/>
    <property type="molecule type" value="Genomic_DNA"/>
</dbReference>
<dbReference type="Pfam" id="PF04909">
    <property type="entry name" value="Amidohydro_2"/>
    <property type="match status" value="1"/>
</dbReference>
<dbReference type="InterPro" id="IPR006680">
    <property type="entry name" value="Amidohydro-rel"/>
</dbReference>
<sequence length="300" mass="33078">MIPFVDAHIHLWDLAHIRYAWLTPPFGEDGPNGSVAAIARNYGIADYRADLARWNVVGAVHVDAGADPAQAVDETRWLEAIADADGLPSGIVAYAPLDDPDVDTQLTAQAAHPHVRGIRQIVNWHRDSLRSYTPRNVTQDAQWQAGVAKLAAHELSFDLQCYPAQMPGPAPLFARTPDVPVIINHLGMPVLSDPDGIADWRAGLRALAAIPHVAIKLSGLGFIARDWTLEQVRPFVLEAIDLFGPDRCMIASDTPTDKLFAPIDRYLEAYHSITADFTDDDRRAMFGRNANRIYRLGLEI</sequence>
<dbReference type="RefSeq" id="WP_147083890.1">
    <property type="nucleotide sequence ID" value="NZ_VOQR01000001.1"/>
</dbReference>
<keyword evidence="3" id="KW-0378">Hydrolase</keyword>
<dbReference type="GO" id="GO:0016787">
    <property type="term" value="F:hydrolase activity"/>
    <property type="evidence" value="ECO:0007669"/>
    <property type="project" value="UniProtKB-KW"/>
</dbReference>
<gene>
    <name evidence="3" type="ORF">FSB78_17925</name>
</gene>
<evidence type="ECO:0000313" key="3">
    <source>
        <dbReference type="EMBL" id="TXC72618.1"/>
    </source>
</evidence>
<feature type="domain" description="Amidohydrolase-related" evidence="2">
    <location>
        <begin position="5"/>
        <end position="296"/>
    </location>
</feature>
<dbReference type="Gene3D" id="3.20.20.140">
    <property type="entry name" value="Metal-dependent hydrolases"/>
    <property type="match status" value="1"/>
</dbReference>
<name>A0A5C6UN11_9SPHN</name>
<dbReference type="OrthoDB" id="9787654at2"/>
<organism evidence="3 4">
    <name type="scientific">Sphingomonas ginsenosidivorax</name>
    <dbReference type="NCBI Taxonomy" id="862135"/>
    <lineage>
        <taxon>Bacteria</taxon>
        <taxon>Pseudomonadati</taxon>
        <taxon>Pseudomonadota</taxon>
        <taxon>Alphaproteobacteria</taxon>
        <taxon>Sphingomonadales</taxon>
        <taxon>Sphingomonadaceae</taxon>
        <taxon>Sphingomonas</taxon>
    </lineage>
</organism>
<evidence type="ECO:0000313" key="4">
    <source>
        <dbReference type="Proteomes" id="UP000321250"/>
    </source>
</evidence>
<protein>
    <submittedName>
        <fullName evidence="3">Amidohydrolase family protein</fullName>
    </submittedName>
</protein>
<dbReference type="AlphaFoldDB" id="A0A5C6UN11"/>
<keyword evidence="4" id="KW-1185">Reference proteome</keyword>
<reference evidence="3 4" key="1">
    <citation type="journal article" date="2013" name="Antonie Van Leeuwenhoek">
        <title>Sphingomonas ginsenosidivorax sp. nov., with the ability to transform ginsenosides.</title>
        <authorList>
            <person name="Jin X.F."/>
            <person name="Kim J.K."/>
            <person name="Liu Q.M."/>
            <person name="Kang M.S."/>
            <person name="He D."/>
            <person name="Jin F.X."/>
            <person name="Kim S.C."/>
            <person name="Im W.T."/>
        </authorList>
    </citation>
    <scope>NUCLEOTIDE SEQUENCE [LARGE SCALE GENOMIC DNA]</scope>
    <source>
        <strain evidence="3 4">KHI67</strain>
    </source>
</reference>
<dbReference type="InterPro" id="IPR032466">
    <property type="entry name" value="Metal_Hydrolase"/>
</dbReference>
<evidence type="ECO:0000256" key="1">
    <source>
        <dbReference type="ARBA" id="ARBA00038310"/>
    </source>
</evidence>
<dbReference type="SUPFAM" id="SSF51556">
    <property type="entry name" value="Metallo-dependent hydrolases"/>
    <property type="match status" value="1"/>
</dbReference>